<dbReference type="Pfam" id="PF00147">
    <property type="entry name" value="Fibrinogen_C"/>
    <property type="match status" value="1"/>
</dbReference>
<dbReference type="GO" id="GO:0005615">
    <property type="term" value="C:extracellular space"/>
    <property type="evidence" value="ECO:0007669"/>
    <property type="project" value="TreeGrafter"/>
</dbReference>
<dbReference type="PROSITE" id="PS51406">
    <property type="entry name" value="FIBRINOGEN_C_2"/>
    <property type="match status" value="1"/>
</dbReference>
<comment type="caution">
    <text evidence="3">The sequence shown here is derived from an EMBL/GenBank/DDBJ whole genome shotgun (WGS) entry which is preliminary data.</text>
</comment>
<dbReference type="PROSITE" id="PS00514">
    <property type="entry name" value="FIBRINOGEN_C_1"/>
    <property type="match status" value="1"/>
</dbReference>
<evidence type="ECO:0000313" key="4">
    <source>
        <dbReference type="Proteomes" id="UP001054945"/>
    </source>
</evidence>
<gene>
    <name evidence="3" type="primary">FCN2</name>
    <name evidence="3" type="ORF">CEXT_801341</name>
</gene>
<keyword evidence="4" id="KW-1185">Reference proteome</keyword>
<keyword evidence="1" id="KW-1015">Disulfide bond</keyword>
<protein>
    <recommendedName>
        <fullName evidence="2">Fibrinogen C-terminal domain-containing protein</fullName>
    </recommendedName>
</protein>
<evidence type="ECO:0000256" key="1">
    <source>
        <dbReference type="ARBA" id="ARBA00023157"/>
    </source>
</evidence>
<feature type="domain" description="Fibrinogen C-terminal" evidence="2">
    <location>
        <begin position="1"/>
        <end position="114"/>
    </location>
</feature>
<dbReference type="Gene3D" id="3.90.215.10">
    <property type="entry name" value="Gamma Fibrinogen, chain A, domain 1"/>
    <property type="match status" value="1"/>
</dbReference>
<dbReference type="PANTHER" id="PTHR19143:SF458">
    <property type="entry name" value="FIBRINOGEN C-TERMINAL DOMAIN-CONTAINING PROTEIN-RELATED"/>
    <property type="match status" value="1"/>
</dbReference>
<evidence type="ECO:0000313" key="3">
    <source>
        <dbReference type="EMBL" id="GIX98494.1"/>
    </source>
</evidence>
<proteinExistence type="predicted"/>
<dbReference type="PANTHER" id="PTHR19143">
    <property type="entry name" value="FIBRINOGEN/TENASCIN/ANGIOPOEITIN"/>
    <property type="match status" value="1"/>
</dbReference>
<organism evidence="3 4">
    <name type="scientific">Caerostris extrusa</name>
    <name type="common">Bark spider</name>
    <name type="synonym">Caerostris bankana</name>
    <dbReference type="NCBI Taxonomy" id="172846"/>
    <lineage>
        <taxon>Eukaryota</taxon>
        <taxon>Metazoa</taxon>
        <taxon>Ecdysozoa</taxon>
        <taxon>Arthropoda</taxon>
        <taxon>Chelicerata</taxon>
        <taxon>Arachnida</taxon>
        <taxon>Araneae</taxon>
        <taxon>Araneomorphae</taxon>
        <taxon>Entelegynae</taxon>
        <taxon>Araneoidea</taxon>
        <taxon>Araneidae</taxon>
        <taxon>Caerostris</taxon>
    </lineage>
</organism>
<dbReference type="SMART" id="SM00186">
    <property type="entry name" value="FBG"/>
    <property type="match status" value="1"/>
</dbReference>
<dbReference type="Gene3D" id="4.10.530.10">
    <property type="entry name" value="Gamma-fibrinogen Carboxyl Terminal Fragment, domain 2"/>
    <property type="match status" value="1"/>
</dbReference>
<dbReference type="InterPro" id="IPR020837">
    <property type="entry name" value="Fibrinogen_CS"/>
</dbReference>
<dbReference type="SUPFAM" id="SSF56496">
    <property type="entry name" value="Fibrinogen C-terminal domain-like"/>
    <property type="match status" value="1"/>
</dbReference>
<dbReference type="Proteomes" id="UP001054945">
    <property type="component" value="Unassembled WGS sequence"/>
</dbReference>
<dbReference type="InterPro" id="IPR014716">
    <property type="entry name" value="Fibrinogen_a/b/g_C_1"/>
</dbReference>
<name>A0AAV4PP86_CAEEX</name>
<dbReference type="InterPro" id="IPR050373">
    <property type="entry name" value="Fibrinogen_C-term_domain"/>
</dbReference>
<reference evidence="3 4" key="1">
    <citation type="submission" date="2021-06" db="EMBL/GenBank/DDBJ databases">
        <title>Caerostris extrusa draft genome.</title>
        <authorList>
            <person name="Kono N."/>
            <person name="Arakawa K."/>
        </authorList>
    </citation>
    <scope>NUCLEOTIDE SEQUENCE [LARGE SCALE GENOMIC DNA]</scope>
</reference>
<dbReference type="EMBL" id="BPLR01004919">
    <property type="protein sequence ID" value="GIX98494.1"/>
    <property type="molecule type" value="Genomic_DNA"/>
</dbReference>
<accession>A0AAV4PP86</accession>
<sequence>MEKDDMLLYDTFRIEDENSKYRLHIKDYSGNAGDSMTEKQNNQMFTTKDQDNDINTDYNCAVKFNGAWWYGGCHYANLNGLYFRESTTVTQMVSTGFIGRDSKNPWMPQKLRFG</sequence>
<dbReference type="InterPro" id="IPR002181">
    <property type="entry name" value="Fibrinogen_a/b/g_C_dom"/>
</dbReference>
<dbReference type="AlphaFoldDB" id="A0AAV4PP86"/>
<dbReference type="InterPro" id="IPR036056">
    <property type="entry name" value="Fibrinogen-like_C"/>
</dbReference>
<evidence type="ECO:0000259" key="2">
    <source>
        <dbReference type="PROSITE" id="PS51406"/>
    </source>
</evidence>